<keyword evidence="2" id="KW-1133">Transmembrane helix</keyword>
<name>A0A9X0WJ26_9GAMM</name>
<feature type="transmembrane region" description="Helical" evidence="2">
    <location>
        <begin position="135"/>
        <end position="152"/>
    </location>
</feature>
<dbReference type="RefSeq" id="WP_200388456.1">
    <property type="nucleotide sequence ID" value="NZ_NRSD01000014.1"/>
</dbReference>
<evidence type="ECO:0000313" key="3">
    <source>
        <dbReference type="EMBL" id="MBK1645646.1"/>
    </source>
</evidence>
<reference evidence="3 4" key="1">
    <citation type="journal article" date="2020" name="Microorganisms">
        <title>Osmotic Adaptation and Compatible Solute Biosynthesis of Phototrophic Bacteria as Revealed from Genome Analyses.</title>
        <authorList>
            <person name="Imhoff J.F."/>
            <person name="Rahn T."/>
            <person name="Kunzel S."/>
            <person name="Keller A."/>
            <person name="Neulinger S.C."/>
        </authorList>
    </citation>
    <scope>NUCLEOTIDE SEQUENCE [LARGE SCALE GENOMIC DNA]</scope>
    <source>
        <strain evidence="3 4">DSM 21303</strain>
    </source>
</reference>
<keyword evidence="1" id="KW-0175">Coiled coil</keyword>
<keyword evidence="2" id="KW-0472">Membrane</keyword>
<feature type="transmembrane region" description="Helical" evidence="2">
    <location>
        <begin position="44"/>
        <end position="62"/>
    </location>
</feature>
<feature type="coiled-coil region" evidence="1">
    <location>
        <begin position="168"/>
        <end position="195"/>
    </location>
</feature>
<evidence type="ECO:0000313" key="4">
    <source>
        <dbReference type="Proteomes" id="UP001138802"/>
    </source>
</evidence>
<organism evidence="3 4">
    <name type="scientific">Thiocapsa imhoffii</name>
    <dbReference type="NCBI Taxonomy" id="382777"/>
    <lineage>
        <taxon>Bacteria</taxon>
        <taxon>Pseudomonadati</taxon>
        <taxon>Pseudomonadota</taxon>
        <taxon>Gammaproteobacteria</taxon>
        <taxon>Chromatiales</taxon>
        <taxon>Chromatiaceae</taxon>
        <taxon>Thiocapsa</taxon>
    </lineage>
</organism>
<feature type="transmembrane region" description="Helical" evidence="2">
    <location>
        <begin position="106"/>
        <end position="129"/>
    </location>
</feature>
<keyword evidence="4" id="KW-1185">Reference proteome</keyword>
<evidence type="ECO:0000256" key="2">
    <source>
        <dbReference type="SAM" id="Phobius"/>
    </source>
</evidence>
<keyword evidence="2" id="KW-0812">Transmembrane</keyword>
<keyword evidence="3" id="KW-0378">Hydrolase</keyword>
<protein>
    <submittedName>
        <fullName evidence="3">5-bromo-4-chloroindolyl phosphate hydrolase</fullName>
    </submittedName>
</protein>
<gene>
    <name evidence="3" type="ORF">CKO25_13515</name>
</gene>
<accession>A0A9X0WJ26</accession>
<evidence type="ECO:0000256" key="1">
    <source>
        <dbReference type="SAM" id="Coils"/>
    </source>
</evidence>
<sequence length="302" mass="33242">MGAPTNLPPEQRRTLGLGELLFGGKPVLGGQAPLRMRPRAKGTLLYLLPVPLLIAALVGLGAGRLEVALIAGGLFGLFMLGADLTRRGLKAEVADQTLRFARLRPAPLKTLGGLLIGLATGLMASWVVVLGLGLSLAYAGVAMLGFHFVYGFESWGRQRVVASDDERTRKIVAALAEAERQLLDLEQAAARIANRELKQRLARIGVQGRAILDQIAERPTDLFRARKFLNVYLDGVKQVADGYARTHRLADSRELEQNFRNVLITVEQAFEEQHQRLLKTDLMDLDVQIEVLKKQLEREGVR</sequence>
<dbReference type="AlphaFoldDB" id="A0A9X0WJ26"/>
<dbReference type="Proteomes" id="UP001138802">
    <property type="component" value="Unassembled WGS sequence"/>
</dbReference>
<dbReference type="GO" id="GO:0016787">
    <property type="term" value="F:hydrolase activity"/>
    <property type="evidence" value="ECO:0007669"/>
    <property type="project" value="UniProtKB-KW"/>
</dbReference>
<comment type="caution">
    <text evidence="3">The sequence shown here is derived from an EMBL/GenBank/DDBJ whole genome shotgun (WGS) entry which is preliminary data.</text>
</comment>
<proteinExistence type="predicted"/>
<dbReference type="InterPro" id="IPR018770">
    <property type="entry name" value="ChloroindolylP_hydrolase"/>
</dbReference>
<dbReference type="Pfam" id="PF10112">
    <property type="entry name" value="Halogen_Hydrol"/>
    <property type="match status" value="1"/>
</dbReference>
<feature type="transmembrane region" description="Helical" evidence="2">
    <location>
        <begin position="68"/>
        <end position="85"/>
    </location>
</feature>
<dbReference type="EMBL" id="NRSD01000014">
    <property type="protein sequence ID" value="MBK1645646.1"/>
    <property type="molecule type" value="Genomic_DNA"/>
</dbReference>